<sequence length="72" mass="8043">MSTNVPNAVLHGGPEHRMTGLGRVRHVTDPDDQVKIESGGCYEHFKPTGEQVDHEGATLRVFSWTHRTYVAE</sequence>
<name>A0ABN2QZX3_9PSEU</name>
<dbReference type="Pfam" id="PF19450">
    <property type="entry name" value="DUF5988"/>
    <property type="match status" value="1"/>
</dbReference>
<evidence type="ECO:0000313" key="3">
    <source>
        <dbReference type="Proteomes" id="UP001501116"/>
    </source>
</evidence>
<keyword evidence="3" id="KW-1185">Reference proteome</keyword>
<organism evidence="2 3">
    <name type="scientific">Amycolatopsis minnesotensis</name>
    <dbReference type="NCBI Taxonomy" id="337894"/>
    <lineage>
        <taxon>Bacteria</taxon>
        <taxon>Bacillati</taxon>
        <taxon>Actinomycetota</taxon>
        <taxon>Actinomycetes</taxon>
        <taxon>Pseudonocardiales</taxon>
        <taxon>Pseudonocardiaceae</taxon>
        <taxon>Amycolatopsis</taxon>
    </lineage>
</organism>
<evidence type="ECO:0000256" key="1">
    <source>
        <dbReference type="SAM" id="MobiDB-lite"/>
    </source>
</evidence>
<feature type="region of interest" description="Disordered" evidence="1">
    <location>
        <begin position="1"/>
        <end position="20"/>
    </location>
</feature>
<comment type="caution">
    <text evidence="2">The sequence shown here is derived from an EMBL/GenBank/DDBJ whole genome shotgun (WGS) entry which is preliminary data.</text>
</comment>
<protein>
    <submittedName>
        <fullName evidence="2">Uncharacterized protein</fullName>
    </submittedName>
</protein>
<accession>A0ABN2QZX3</accession>
<reference evidence="2 3" key="1">
    <citation type="journal article" date="2019" name="Int. J. Syst. Evol. Microbiol.">
        <title>The Global Catalogue of Microorganisms (GCM) 10K type strain sequencing project: providing services to taxonomists for standard genome sequencing and annotation.</title>
        <authorList>
            <consortium name="The Broad Institute Genomics Platform"/>
            <consortium name="The Broad Institute Genome Sequencing Center for Infectious Disease"/>
            <person name="Wu L."/>
            <person name="Ma J."/>
        </authorList>
    </citation>
    <scope>NUCLEOTIDE SEQUENCE [LARGE SCALE GENOMIC DNA]</scope>
    <source>
        <strain evidence="2 3">JCM 14545</strain>
    </source>
</reference>
<dbReference type="InterPro" id="IPR046030">
    <property type="entry name" value="DUF5988"/>
</dbReference>
<dbReference type="Proteomes" id="UP001501116">
    <property type="component" value="Unassembled WGS sequence"/>
</dbReference>
<dbReference type="RefSeq" id="WP_344419157.1">
    <property type="nucleotide sequence ID" value="NZ_BAAANN010000012.1"/>
</dbReference>
<evidence type="ECO:0000313" key="2">
    <source>
        <dbReference type="EMBL" id="GAA1961071.1"/>
    </source>
</evidence>
<dbReference type="EMBL" id="BAAANN010000012">
    <property type="protein sequence ID" value="GAA1961071.1"/>
    <property type="molecule type" value="Genomic_DNA"/>
</dbReference>
<gene>
    <name evidence="2" type="ORF">GCM10009754_34850</name>
</gene>
<proteinExistence type="predicted"/>